<organism evidence="1">
    <name type="scientific">virus sp. ctviY17</name>
    <dbReference type="NCBI Taxonomy" id="2825828"/>
    <lineage>
        <taxon>Viruses</taxon>
    </lineage>
</organism>
<dbReference type="EMBL" id="BK059120">
    <property type="protein sequence ID" value="DAE32378.1"/>
    <property type="molecule type" value="Genomic_DNA"/>
</dbReference>
<proteinExistence type="predicted"/>
<evidence type="ECO:0000313" key="1">
    <source>
        <dbReference type="EMBL" id="DAE32378.1"/>
    </source>
</evidence>
<sequence length="689" mass="79481">MCTPMNENWSNFLNKLSERLNKMLDYVEKNNSTLYETDIDKDELWEVYLSSFPEGTNKMYRKRREYDCGHCRNFIKTIGGAVAIVDGKIHTIWEIDTDDVVFQPVVDALRTYVESKPIKDIWRHFTNTVGTKTTNEYTEDKQIIKWTHMYTPIPERLLERKSDIPTAKAKVRDRKNVFKRSLDEITEEAVDTVLELIASNTLYRGQEWERVLKDFRKYQREYNALSDEEKDTYAWAKAMTIGDVIGRIRNHSIGTLLVNISEDMDLDNAVKAYENVVAPANYKRPKAIFTKKMLEDAKKTVTDLGYMDSLQRRFAKLDDITVNNILFCNRDAAPRIQGGLDIFDEMSKEVAVNPKKFSKVEEISAEKFVSDVLPTAKELEVLFENRHKKNMVSLIAPVNKDAKNMMKWSNPFSWAYSGNMTDSEMKERVKNAGGAVDGVLRFSIQWNANTDWNQDDFDAHCRTPRHHIYYASMHDYATGGSLDVDVTHPHRGEPAVENITWADKSKMVDGEYEFFVRNFAHRNGVSGFTAEIEFDGQIYEFEYDKPLRQNEDVPVATVTLKDGVFTIKEKLPSTTSSREIWGINTNQFVPVTVMCYSPNYWDEQTGIGHKHYLFMLNGCVNEDTPNGFFNEFLKQELVQHKRVFEALGSKMHVADDPNQLSGIGFSSTKRDDVIVKVKGATERVLKIKF</sequence>
<protein>
    <submittedName>
        <fullName evidence="1">Uncharacterized protein</fullName>
    </submittedName>
</protein>
<reference evidence="1" key="1">
    <citation type="journal article" date="2021" name="Proc. Natl. Acad. Sci. U.S.A.">
        <title>A Catalog of Tens of Thousands of Viruses from Human Metagenomes Reveals Hidden Associations with Chronic Diseases.</title>
        <authorList>
            <person name="Tisza M.J."/>
            <person name="Buck C.B."/>
        </authorList>
    </citation>
    <scope>NUCLEOTIDE SEQUENCE</scope>
    <source>
        <strain evidence="1">CtviY17</strain>
    </source>
</reference>
<name>A0A8S5RMN1_9VIRU</name>
<accession>A0A8S5RMN1</accession>